<reference evidence="2" key="1">
    <citation type="journal article" date="2020" name="Stud. Mycol.">
        <title>101 Dothideomycetes genomes: a test case for predicting lifestyles and emergence of pathogens.</title>
        <authorList>
            <person name="Haridas S."/>
            <person name="Albert R."/>
            <person name="Binder M."/>
            <person name="Bloem J."/>
            <person name="Labutti K."/>
            <person name="Salamov A."/>
            <person name="Andreopoulos B."/>
            <person name="Baker S."/>
            <person name="Barry K."/>
            <person name="Bills G."/>
            <person name="Bluhm B."/>
            <person name="Cannon C."/>
            <person name="Castanera R."/>
            <person name="Culley D."/>
            <person name="Daum C."/>
            <person name="Ezra D."/>
            <person name="Gonzalez J."/>
            <person name="Henrissat B."/>
            <person name="Kuo A."/>
            <person name="Liang C."/>
            <person name="Lipzen A."/>
            <person name="Lutzoni F."/>
            <person name="Magnuson J."/>
            <person name="Mondo S."/>
            <person name="Nolan M."/>
            <person name="Ohm R."/>
            <person name="Pangilinan J."/>
            <person name="Park H.-J."/>
            <person name="Ramirez L."/>
            <person name="Alfaro M."/>
            <person name="Sun H."/>
            <person name="Tritt A."/>
            <person name="Yoshinaga Y."/>
            <person name="Zwiers L.-H."/>
            <person name="Turgeon B."/>
            <person name="Goodwin S."/>
            <person name="Spatafora J."/>
            <person name="Crous P."/>
            <person name="Grigoriev I."/>
        </authorList>
    </citation>
    <scope>NUCLEOTIDE SEQUENCE</scope>
    <source>
        <strain evidence="2">CBS 101060</strain>
    </source>
</reference>
<evidence type="ECO:0000313" key="2">
    <source>
        <dbReference type="EMBL" id="KAF2843167.1"/>
    </source>
</evidence>
<name>A0A9P4SIK2_9PEZI</name>
<dbReference type="OrthoDB" id="1894652at2759"/>
<sequence length="188" mass="20190">MRLLNLITLAVSILPTSASPTDQTVTISSWPLNLPSPAPLAQISYNAVTGTANLTSYTAPSLPTSAHLVRVGLRDPTTNQWSGVVTSAKSFGVEWKKRVALHTDLEGAVYAVGFTTAGRRDGKGRSEEVEVVVVPMQRGAQPVLNKPVVLNAEGKIEGKEPEKTFLQKYWWAIALFLLVQIAAPGGKE</sequence>
<keyword evidence="3" id="KW-1185">Reference proteome</keyword>
<dbReference type="Proteomes" id="UP000799429">
    <property type="component" value="Unassembled WGS sequence"/>
</dbReference>
<evidence type="ECO:0000313" key="3">
    <source>
        <dbReference type="Proteomes" id="UP000799429"/>
    </source>
</evidence>
<dbReference type="EMBL" id="MU006089">
    <property type="protein sequence ID" value="KAF2843167.1"/>
    <property type="molecule type" value="Genomic_DNA"/>
</dbReference>
<protein>
    <submittedName>
        <fullName evidence="2">Uncharacterized protein</fullName>
    </submittedName>
</protein>
<comment type="caution">
    <text evidence="2">The sequence shown here is derived from an EMBL/GenBank/DDBJ whole genome shotgun (WGS) entry which is preliminary data.</text>
</comment>
<proteinExistence type="predicted"/>
<keyword evidence="1" id="KW-0732">Signal</keyword>
<evidence type="ECO:0000256" key="1">
    <source>
        <dbReference type="SAM" id="SignalP"/>
    </source>
</evidence>
<accession>A0A9P4SIK2</accession>
<feature type="signal peptide" evidence="1">
    <location>
        <begin position="1"/>
        <end position="18"/>
    </location>
</feature>
<gene>
    <name evidence="2" type="ORF">M501DRAFT_64412</name>
</gene>
<feature type="chain" id="PRO_5040351118" evidence="1">
    <location>
        <begin position="19"/>
        <end position="188"/>
    </location>
</feature>
<dbReference type="PANTHER" id="PTHR39219">
    <property type="entry name" value="ER MEMBRANE PROTEIN COMPLEX SUBUNIT 10"/>
    <property type="match status" value="1"/>
</dbReference>
<dbReference type="PANTHER" id="PTHR39219:SF1">
    <property type="entry name" value="ER MEMBRANE PROTEIN COMPLEX SUBUNIT 10"/>
    <property type="match status" value="1"/>
</dbReference>
<dbReference type="Pfam" id="PF21203">
    <property type="entry name" value="ECM10"/>
    <property type="match status" value="1"/>
</dbReference>
<dbReference type="AlphaFoldDB" id="A0A9P4SIK2"/>
<organism evidence="2 3">
    <name type="scientific">Patellaria atrata CBS 101060</name>
    <dbReference type="NCBI Taxonomy" id="1346257"/>
    <lineage>
        <taxon>Eukaryota</taxon>
        <taxon>Fungi</taxon>
        <taxon>Dikarya</taxon>
        <taxon>Ascomycota</taxon>
        <taxon>Pezizomycotina</taxon>
        <taxon>Dothideomycetes</taxon>
        <taxon>Dothideomycetes incertae sedis</taxon>
        <taxon>Patellariales</taxon>
        <taxon>Patellariaceae</taxon>
        <taxon>Patellaria</taxon>
    </lineage>
</organism>